<dbReference type="CDD" id="cd09756">
    <property type="entry name" value="Cas5_I-E"/>
    <property type="match status" value="1"/>
</dbReference>
<protein>
    <submittedName>
        <fullName evidence="3">Type I-E CRISPR-associated protein Cas5/CasD</fullName>
    </submittedName>
</protein>
<comment type="caution">
    <text evidence="3">The sequence shown here is derived from an EMBL/GenBank/DDBJ whole genome shotgun (WGS) entry which is preliminary data.</text>
</comment>
<dbReference type="NCBIfam" id="TIGR02593">
    <property type="entry name" value="CRISPR_cas5"/>
    <property type="match status" value="1"/>
</dbReference>
<dbReference type="NCBIfam" id="TIGR01868">
    <property type="entry name" value="casD_Cas5e"/>
    <property type="match status" value="1"/>
</dbReference>
<proteinExistence type="predicted"/>
<keyword evidence="1" id="KW-0051">Antiviral defense</keyword>
<dbReference type="Gene3D" id="3.30.70.2660">
    <property type="match status" value="1"/>
</dbReference>
<reference evidence="4" key="1">
    <citation type="submission" date="2023-07" db="EMBL/GenBank/DDBJ databases">
        <title>30 novel species of actinomycetes from the DSMZ collection.</title>
        <authorList>
            <person name="Nouioui I."/>
        </authorList>
    </citation>
    <scope>NUCLEOTIDE SEQUENCE [LARGE SCALE GENOMIC DNA]</scope>
    <source>
        <strain evidence="4">DSM 45055</strain>
    </source>
</reference>
<organism evidence="3 4">
    <name type="scientific">Streptomonospora wellingtoniae</name>
    <dbReference type="NCBI Taxonomy" id="3075544"/>
    <lineage>
        <taxon>Bacteria</taxon>
        <taxon>Bacillati</taxon>
        <taxon>Actinomycetota</taxon>
        <taxon>Actinomycetes</taxon>
        <taxon>Streptosporangiales</taxon>
        <taxon>Nocardiopsidaceae</taxon>
        <taxon>Streptomonospora</taxon>
    </lineage>
</organism>
<accession>A0ABU2KNI8</accession>
<keyword evidence="4" id="KW-1185">Reference proteome</keyword>
<feature type="compositionally biased region" description="Basic and acidic residues" evidence="2">
    <location>
        <begin position="196"/>
        <end position="209"/>
    </location>
</feature>
<evidence type="ECO:0000256" key="2">
    <source>
        <dbReference type="SAM" id="MobiDB-lite"/>
    </source>
</evidence>
<name>A0ABU2KNI8_9ACTN</name>
<dbReference type="InterPro" id="IPR013422">
    <property type="entry name" value="CRISPR-assoc_prot_Cas5_N"/>
</dbReference>
<dbReference type="Proteomes" id="UP001183226">
    <property type="component" value="Unassembled WGS sequence"/>
</dbReference>
<dbReference type="InterPro" id="IPR021124">
    <property type="entry name" value="CRISPR-assoc_prot_Cas5"/>
</dbReference>
<evidence type="ECO:0000256" key="1">
    <source>
        <dbReference type="ARBA" id="ARBA00023118"/>
    </source>
</evidence>
<feature type="region of interest" description="Disordered" evidence="2">
    <location>
        <begin position="178"/>
        <end position="239"/>
    </location>
</feature>
<evidence type="ECO:0000313" key="3">
    <source>
        <dbReference type="EMBL" id="MDT0300834.1"/>
    </source>
</evidence>
<dbReference type="RefSeq" id="WP_311543256.1">
    <property type="nucleotide sequence ID" value="NZ_JAVREK010000001.1"/>
</dbReference>
<evidence type="ECO:0000313" key="4">
    <source>
        <dbReference type="Proteomes" id="UP001183226"/>
    </source>
</evidence>
<dbReference type="EMBL" id="JAVREK010000001">
    <property type="protein sequence ID" value="MDT0300834.1"/>
    <property type="molecule type" value="Genomic_DNA"/>
</dbReference>
<gene>
    <name evidence="3" type="primary">cas5e</name>
    <name evidence="3" type="ORF">RM446_01760</name>
</gene>
<sequence length="283" mass="30353">MTTPEHTPALLLSLSGPLQSWGERSHFNRRDTARQPTRSGLLGLLSAALGRPRTDGIDDLARLSVTVRTDRPGTLLRDLHTVGGGLPKAETVTTAKGDKRDDPAATLLSERYYLADAAFTAALSAEADDADLIDSCARALRAPVWPPYLGRRACPPSGPLLLGRTHAPWHHLIHLPLARQGPSGEHNGGTGPDTRVTLHSDRPLDHLPPADENPAESGGDAIGEANDDPISFHPQQRRYRARPLYSRTLDRPGQQCAGLGTDYLTALETYLGDHAAPLGGLTP</sequence>
<dbReference type="Pfam" id="PF09704">
    <property type="entry name" value="Cas_Cas5d"/>
    <property type="match status" value="1"/>
</dbReference>
<dbReference type="InterPro" id="IPR010147">
    <property type="entry name" value="CRISPR-assoc_prot_CasD"/>
</dbReference>